<protein>
    <recommendedName>
        <fullName evidence="4">Secreted protein</fullName>
    </recommendedName>
</protein>
<evidence type="ECO:0000313" key="2">
    <source>
        <dbReference type="EMBL" id="KAL2285485.1"/>
    </source>
</evidence>
<feature type="chain" id="PRO_5045516986" description="Secreted protein" evidence="1">
    <location>
        <begin position="23"/>
        <end position="110"/>
    </location>
</feature>
<dbReference type="Proteomes" id="UP001600888">
    <property type="component" value="Unassembled WGS sequence"/>
</dbReference>
<keyword evidence="3" id="KW-1185">Reference proteome</keyword>
<name>A0ABR4ESS1_9PEZI</name>
<organism evidence="2 3">
    <name type="scientific">Diaporthe vaccinii</name>
    <dbReference type="NCBI Taxonomy" id="105482"/>
    <lineage>
        <taxon>Eukaryota</taxon>
        <taxon>Fungi</taxon>
        <taxon>Dikarya</taxon>
        <taxon>Ascomycota</taxon>
        <taxon>Pezizomycotina</taxon>
        <taxon>Sordariomycetes</taxon>
        <taxon>Sordariomycetidae</taxon>
        <taxon>Diaporthales</taxon>
        <taxon>Diaporthaceae</taxon>
        <taxon>Diaporthe</taxon>
        <taxon>Diaporthe eres species complex</taxon>
    </lineage>
</organism>
<proteinExistence type="predicted"/>
<evidence type="ECO:0008006" key="4">
    <source>
        <dbReference type="Google" id="ProtNLM"/>
    </source>
</evidence>
<comment type="caution">
    <text evidence="2">The sequence shown here is derived from an EMBL/GenBank/DDBJ whole genome shotgun (WGS) entry which is preliminary data.</text>
</comment>
<evidence type="ECO:0000256" key="1">
    <source>
        <dbReference type="SAM" id="SignalP"/>
    </source>
</evidence>
<keyword evidence="1" id="KW-0732">Signal</keyword>
<evidence type="ECO:0000313" key="3">
    <source>
        <dbReference type="Proteomes" id="UP001600888"/>
    </source>
</evidence>
<feature type="signal peptide" evidence="1">
    <location>
        <begin position="1"/>
        <end position="22"/>
    </location>
</feature>
<dbReference type="EMBL" id="JBAWTH010000030">
    <property type="protein sequence ID" value="KAL2285485.1"/>
    <property type="molecule type" value="Genomic_DNA"/>
</dbReference>
<accession>A0ABR4ESS1</accession>
<gene>
    <name evidence="2" type="ORF">FJTKL_08148</name>
</gene>
<reference evidence="2 3" key="1">
    <citation type="submission" date="2024-03" db="EMBL/GenBank/DDBJ databases">
        <title>A high-quality draft genome sequence of Diaporthe vaccinii, a causative agent of upright dieback and viscid rot disease in cranberry plants.</title>
        <authorList>
            <person name="Sarrasin M."/>
            <person name="Lang B.F."/>
            <person name="Burger G."/>
        </authorList>
    </citation>
    <scope>NUCLEOTIDE SEQUENCE [LARGE SCALE GENOMIC DNA]</scope>
    <source>
        <strain evidence="2 3">IS7</strain>
    </source>
</reference>
<sequence>MKCLAAPALQLWLVAIAGVARELSPILGDRYAVGLWSQSLPWSLTWFIGSNGTGQTISTGYPTHTFSWTKVAHIGRMSLPSGPPIRSLCPLLGEDCTSGFYSAASSRCQQ</sequence>